<reference evidence="2" key="1">
    <citation type="journal article" date="2020" name="Phytopathology">
        <title>Genome Sequence Resources of Colletotrichum truncatum, C. plurivorum, C. musicola, and C. sojae: Four Species Pathogenic to Soybean (Glycine max).</title>
        <authorList>
            <person name="Rogerio F."/>
            <person name="Boufleur T.R."/>
            <person name="Ciampi-Guillardi M."/>
            <person name="Sukno S.A."/>
            <person name="Thon M.R."/>
            <person name="Massola Junior N.S."/>
            <person name="Baroncelli R."/>
        </authorList>
    </citation>
    <scope>NUCLEOTIDE SEQUENCE</scope>
    <source>
        <strain evidence="2">LFN0074</strain>
    </source>
</reference>
<feature type="region of interest" description="Disordered" evidence="1">
    <location>
        <begin position="1"/>
        <end position="30"/>
    </location>
</feature>
<name>A0A8H6KL14_9PEZI</name>
<evidence type="ECO:0000313" key="3">
    <source>
        <dbReference type="Proteomes" id="UP000639643"/>
    </source>
</evidence>
<keyword evidence="3" id="KW-1185">Reference proteome</keyword>
<dbReference type="AlphaFoldDB" id="A0A8H6KL14"/>
<comment type="caution">
    <text evidence="2">The sequence shown here is derived from an EMBL/GenBank/DDBJ whole genome shotgun (WGS) entry which is preliminary data.</text>
</comment>
<accession>A0A8H6KL14</accession>
<proteinExistence type="predicted"/>
<gene>
    <name evidence="2" type="ORF">CMUS01_06533</name>
</gene>
<dbReference type="EMBL" id="WIGM01000215">
    <property type="protein sequence ID" value="KAF6833514.1"/>
    <property type="molecule type" value="Genomic_DNA"/>
</dbReference>
<organism evidence="2 3">
    <name type="scientific">Colletotrichum musicola</name>
    <dbReference type="NCBI Taxonomy" id="2175873"/>
    <lineage>
        <taxon>Eukaryota</taxon>
        <taxon>Fungi</taxon>
        <taxon>Dikarya</taxon>
        <taxon>Ascomycota</taxon>
        <taxon>Pezizomycotina</taxon>
        <taxon>Sordariomycetes</taxon>
        <taxon>Hypocreomycetidae</taxon>
        <taxon>Glomerellales</taxon>
        <taxon>Glomerellaceae</taxon>
        <taxon>Colletotrichum</taxon>
        <taxon>Colletotrichum orchidearum species complex</taxon>
    </lineage>
</organism>
<feature type="compositionally biased region" description="Basic and acidic residues" evidence="1">
    <location>
        <begin position="1"/>
        <end position="11"/>
    </location>
</feature>
<sequence length="122" mass="13646">MDGMGKSKREGAGGWARNKVWTRSGRDSAGRRDDTYYVLLVLVTFGTAHKPAGTFPASNFQPSTEQARSSIRTANLQPSADPQHLYWPAKLHRWRRAPPDGQCPTVSRRIDTRKLPAPGLRF</sequence>
<evidence type="ECO:0000313" key="2">
    <source>
        <dbReference type="EMBL" id="KAF6833514.1"/>
    </source>
</evidence>
<protein>
    <submittedName>
        <fullName evidence="2">Uncharacterized protein</fullName>
    </submittedName>
</protein>
<dbReference type="Proteomes" id="UP000639643">
    <property type="component" value="Unassembled WGS sequence"/>
</dbReference>
<evidence type="ECO:0000256" key="1">
    <source>
        <dbReference type="SAM" id="MobiDB-lite"/>
    </source>
</evidence>